<feature type="compositionally biased region" description="Basic and acidic residues" evidence="1">
    <location>
        <begin position="1268"/>
        <end position="1277"/>
    </location>
</feature>
<feature type="compositionally biased region" description="Low complexity" evidence="1">
    <location>
        <begin position="1223"/>
        <end position="1238"/>
    </location>
</feature>
<dbReference type="EMBL" id="CAMXCT010000711">
    <property type="protein sequence ID" value="CAI3982388.1"/>
    <property type="molecule type" value="Genomic_DNA"/>
</dbReference>
<dbReference type="Proteomes" id="UP001152797">
    <property type="component" value="Unassembled WGS sequence"/>
</dbReference>
<protein>
    <submittedName>
        <fullName evidence="2">Uncharacterized protein</fullName>
    </submittedName>
</protein>
<feature type="compositionally biased region" description="Polar residues" evidence="1">
    <location>
        <begin position="1106"/>
        <end position="1123"/>
    </location>
</feature>
<feature type="region of interest" description="Disordered" evidence="1">
    <location>
        <begin position="990"/>
        <end position="1024"/>
    </location>
</feature>
<feature type="compositionally biased region" description="Basic and acidic residues" evidence="1">
    <location>
        <begin position="1180"/>
        <end position="1189"/>
    </location>
</feature>
<feature type="compositionally biased region" description="Basic and acidic residues" evidence="1">
    <location>
        <begin position="557"/>
        <end position="566"/>
    </location>
</feature>
<feature type="region of interest" description="Disordered" evidence="1">
    <location>
        <begin position="1076"/>
        <end position="1403"/>
    </location>
</feature>
<proteinExistence type="predicted"/>
<keyword evidence="4" id="KW-1185">Reference proteome</keyword>
<dbReference type="EMBL" id="CAMXCT030000711">
    <property type="protein sequence ID" value="CAL4769700.1"/>
    <property type="molecule type" value="Genomic_DNA"/>
</dbReference>
<organism evidence="2">
    <name type="scientific">Cladocopium goreaui</name>
    <dbReference type="NCBI Taxonomy" id="2562237"/>
    <lineage>
        <taxon>Eukaryota</taxon>
        <taxon>Sar</taxon>
        <taxon>Alveolata</taxon>
        <taxon>Dinophyceae</taxon>
        <taxon>Suessiales</taxon>
        <taxon>Symbiodiniaceae</taxon>
        <taxon>Cladocopium</taxon>
    </lineage>
</organism>
<evidence type="ECO:0000256" key="1">
    <source>
        <dbReference type="SAM" id="MobiDB-lite"/>
    </source>
</evidence>
<comment type="caution">
    <text evidence="2">The sequence shown here is derived from an EMBL/GenBank/DDBJ whole genome shotgun (WGS) entry which is preliminary data.</text>
</comment>
<reference evidence="3" key="2">
    <citation type="submission" date="2024-04" db="EMBL/GenBank/DDBJ databases">
        <authorList>
            <person name="Chen Y."/>
            <person name="Shah S."/>
            <person name="Dougan E. K."/>
            <person name="Thang M."/>
            <person name="Chan C."/>
        </authorList>
    </citation>
    <scope>NUCLEOTIDE SEQUENCE [LARGE SCALE GENOMIC DNA]</scope>
</reference>
<evidence type="ECO:0000313" key="2">
    <source>
        <dbReference type="EMBL" id="CAI3982388.1"/>
    </source>
</evidence>
<feature type="compositionally biased region" description="Low complexity" evidence="1">
    <location>
        <begin position="1136"/>
        <end position="1148"/>
    </location>
</feature>
<feature type="compositionally biased region" description="Basic and acidic residues" evidence="1">
    <location>
        <begin position="194"/>
        <end position="203"/>
    </location>
</feature>
<feature type="region of interest" description="Disordered" evidence="1">
    <location>
        <begin position="1455"/>
        <end position="1497"/>
    </location>
</feature>
<feature type="region of interest" description="Disordered" evidence="1">
    <location>
        <begin position="528"/>
        <end position="965"/>
    </location>
</feature>
<accession>A0A9P1C1F2</accession>
<dbReference type="EMBL" id="CAMXCT020000711">
    <property type="protein sequence ID" value="CAL1135763.1"/>
    <property type="molecule type" value="Genomic_DNA"/>
</dbReference>
<evidence type="ECO:0000313" key="3">
    <source>
        <dbReference type="EMBL" id="CAL1135763.1"/>
    </source>
</evidence>
<name>A0A9P1C1F2_9DINO</name>
<feature type="compositionally biased region" description="Polar residues" evidence="1">
    <location>
        <begin position="1534"/>
        <end position="1543"/>
    </location>
</feature>
<feature type="compositionally biased region" description="Basic residues" evidence="1">
    <location>
        <begin position="1550"/>
        <end position="1567"/>
    </location>
</feature>
<feature type="compositionally biased region" description="Polar residues" evidence="1">
    <location>
        <begin position="934"/>
        <end position="946"/>
    </location>
</feature>
<dbReference type="OrthoDB" id="449533at2759"/>
<feature type="region of interest" description="Disordered" evidence="1">
    <location>
        <begin position="321"/>
        <end position="452"/>
    </location>
</feature>
<feature type="compositionally biased region" description="Basic and acidic residues" evidence="1">
    <location>
        <begin position="1"/>
        <end position="11"/>
    </location>
</feature>
<sequence>MMRSDQERMQQEEDDKYEDSYEEDSEEESDEESEEEGFLGARYAAVDQIMRDQAAGSSTDRAGGRLARSVTWPGQVFKRSALRRSSEPYQRKSVSFAEELVETKEFVAFQGSPTSSDSSPARANPYRNMPVEELCLLSQHLNAELSLLSQMDPEALAPADGAAFSPSRIPITQTEMESPQEVRDETDAPTCGEESERVEPTQEYENQRLPELHEYVAGMAETGTDVSWEGGQAKSKVVHTVVALGPGPLNQEAATSSASGYGGHAFPPSLPGKAMPAMAPLGEVCEVSQASYALEEAAGADGVGSLQESSMFSTTAAELGVQSHCAEDEEVPQPEHEPADEASALSVLEVKEGEKDEETDEEKDKKKDEKDEDEELTASLVAGASVASDAEQPEGEPSSLDQAYGTEGPEVKGGVDYYEIGSDTEKENSSSRFLETPRTHGRIGRSLQPPTPITEHFMICNEEDGDLNMDVPGSEADGEDPFEALGYAPPEPECDLQASAGIAGFPSTLGTFDLEAVGRADFAVHRKPGQHSDLAIQQPTPEEAVKKMSSKEQMAAKMEERRRKLEGLLPQEPEVKEVKQQPMQRDPRATTSEKPPEGDTCKQAKVQHGPAQPAAEVATTVSEIKQPLQRDTEATTSEKPSKDGTGKQAKVQHGPAQPAAEVATTISEIKQPLQRDPGATTSEKPPEGDTCKQAKVQHGPVQPAAEVATTISEIKQPLQRDPGATTSEKPPEGDTCKQAKVQHGPVQPAAEVATTISEIKQPLQRDTEATTSEKPSKDGTGKQAKVQHGPAQPAAEVATTVSEIKQPLQRDPEATTSEKPPEGDTCKQAKVQHGPAQPAAEVATTISEIKQPLQRDTEATTSEKPSKDGTGKQAKVQHGPAQPAAEVATTVSEIKQPLQRDPEATTSEKPSKDCTGKQAKVQHGPAQPAAEVATTVSEIKQPLQSKTEAKVQHGPAQPASSGAFRAMSSGATGMERDTRQPANIMHGPQMLQESPKFGWDSADAQPRIGRTGSLPESQERPRISILKKAKTESFVERPKALRFSTEVEIRDFTPRSPYTPSPLTQAVVVGTPVDPGSIPWLQQFSQGSQSSAASSKDMPFGDIPAQPSTHVAQAGLQGSQMSPHDTAGELLQRGRSSSVSLLPDLSSPMHRSDEVKGPSNNAEAAHPQVLKGKAPASSRTGRDMPRDCRAIAPQPSRPLGQGATHGPQMSGLSGEGKPLERAPSQSISLLPDLSSPLHGSDEVKGPSHSAEAAHPQVLNLKVPASSETGKDMPRDSRAIAPQPSRPLAQGAMQGSQKPALSGEGGPSERARSHSISLLPDLPTACDSSEVMQGSSHSAEAAHSKNFKVKVAHQGTSQERQKESLGSQASNASGFLTWKEPSSTCDPGHPSAVHHDSSGNRRRVRFQEPIATVAQYLYEMTQPNVSEGEEAHQSSQQQPLHADAAVLKTTVNCTSELTQMYTRRTGSKRTRKNQENHTHPSSSTHHNSSGHGGDEGFKNPIATVAQYLYQMTRPHEPQPTPQETQPDQSQPPPLQTTVNCSQELTDMYARRPGHGGSHRSKSRKHSPRSPREGGSLENILTSQKEHRDARQVAHEGLAHDFEKRVLERAYFQYINGVSEDAIHNYFEALRIEVGQRPC</sequence>
<feature type="compositionally biased region" description="Low complexity" evidence="1">
    <location>
        <begin position="1082"/>
        <end position="1095"/>
    </location>
</feature>
<feature type="compositionally biased region" description="Polar residues" evidence="1">
    <location>
        <begin position="1353"/>
        <end position="1384"/>
    </location>
</feature>
<feature type="region of interest" description="Disordered" evidence="1">
    <location>
        <begin position="1421"/>
        <end position="1442"/>
    </location>
</feature>
<evidence type="ECO:0000313" key="4">
    <source>
        <dbReference type="Proteomes" id="UP001152797"/>
    </source>
</evidence>
<feature type="region of interest" description="Disordered" evidence="1">
    <location>
        <begin position="1513"/>
        <end position="1575"/>
    </location>
</feature>
<feature type="region of interest" description="Disordered" evidence="1">
    <location>
        <begin position="464"/>
        <end position="491"/>
    </location>
</feature>
<feature type="compositionally biased region" description="Low complexity" evidence="1">
    <location>
        <begin position="1478"/>
        <end position="1488"/>
    </location>
</feature>
<feature type="compositionally biased region" description="Polar residues" evidence="1">
    <location>
        <begin position="1325"/>
        <end position="1337"/>
    </location>
</feature>
<feature type="compositionally biased region" description="Acidic residues" evidence="1">
    <location>
        <begin position="12"/>
        <end position="37"/>
    </location>
</feature>
<reference evidence="2" key="1">
    <citation type="submission" date="2022-10" db="EMBL/GenBank/DDBJ databases">
        <authorList>
            <person name="Chen Y."/>
            <person name="Dougan E. K."/>
            <person name="Chan C."/>
            <person name="Rhodes N."/>
            <person name="Thang M."/>
        </authorList>
    </citation>
    <scope>NUCLEOTIDE SEQUENCE</scope>
</reference>
<feature type="region of interest" description="Disordered" evidence="1">
    <location>
        <begin position="1"/>
        <end position="44"/>
    </location>
</feature>
<feature type="region of interest" description="Disordered" evidence="1">
    <location>
        <begin position="175"/>
        <end position="203"/>
    </location>
</feature>
<gene>
    <name evidence="2" type="ORF">C1SCF055_LOCUS10090</name>
</gene>